<sequence>MSSTQTQSDLLELSHFLGQEDRNLAILGEGNTSAKLDDESFLVKASGSCLETLGKDDVVACRFDALLPMLDKDDLTDQEIEDHLLACRVDPESKKPSVETLFHAYLLTLPGINFIGHTHSIAVNQILCSPIAEQFATKKLFPDEIVCCGARSVFVPYTDPGLRLSQVIREQTQKYMDELGTPPRVILLANHGLITLGKTPGAVKAAMLMAHKSAEIFVGAAALGGPVFLSDEDVDRIANRIDEHYRQRALKL</sequence>
<keyword evidence="1" id="KW-0479">Metal-binding</keyword>
<comment type="caution">
    <text evidence="4">The sequence shown here is derived from an EMBL/GenBank/DDBJ whole genome shotgun (WGS) entry which is preliminary data.</text>
</comment>
<organism evidence="4 5">
    <name type="scientific">Aporhodopirellula aestuarii</name>
    <dbReference type="NCBI Taxonomy" id="2950107"/>
    <lineage>
        <taxon>Bacteria</taxon>
        <taxon>Pseudomonadati</taxon>
        <taxon>Planctomycetota</taxon>
        <taxon>Planctomycetia</taxon>
        <taxon>Pirellulales</taxon>
        <taxon>Pirellulaceae</taxon>
        <taxon>Aporhodopirellula</taxon>
    </lineage>
</organism>
<proteinExistence type="predicted"/>
<gene>
    <name evidence="4" type="ORF">NB063_27885</name>
</gene>
<dbReference type="PANTHER" id="PTHR22789">
    <property type="entry name" value="FUCULOSE PHOSPHATE ALDOLASE"/>
    <property type="match status" value="1"/>
</dbReference>
<name>A0ABT0UBT4_9BACT</name>
<evidence type="ECO:0000259" key="3">
    <source>
        <dbReference type="SMART" id="SM01007"/>
    </source>
</evidence>
<dbReference type="InterPro" id="IPR050197">
    <property type="entry name" value="Aldolase_class_II_sugar_metab"/>
</dbReference>
<dbReference type="EMBL" id="JAMQBK010000086">
    <property type="protein sequence ID" value="MCM2374458.1"/>
    <property type="molecule type" value="Genomic_DNA"/>
</dbReference>
<dbReference type="PANTHER" id="PTHR22789:SF0">
    <property type="entry name" value="3-OXO-TETRONATE 4-PHOSPHATE DECARBOXYLASE-RELATED"/>
    <property type="match status" value="1"/>
</dbReference>
<feature type="domain" description="Class II aldolase/adducin N-terminal" evidence="3">
    <location>
        <begin position="8"/>
        <end position="218"/>
    </location>
</feature>
<dbReference type="RefSeq" id="WP_250932349.1">
    <property type="nucleotide sequence ID" value="NZ_JAMQBK010000086.1"/>
</dbReference>
<accession>A0ABT0UBT4</accession>
<evidence type="ECO:0000313" key="4">
    <source>
        <dbReference type="EMBL" id="MCM2374458.1"/>
    </source>
</evidence>
<dbReference type="Gene3D" id="3.40.225.10">
    <property type="entry name" value="Class II aldolase/adducin N-terminal domain"/>
    <property type="match status" value="1"/>
</dbReference>
<evidence type="ECO:0000256" key="1">
    <source>
        <dbReference type="ARBA" id="ARBA00022723"/>
    </source>
</evidence>
<evidence type="ECO:0000313" key="5">
    <source>
        <dbReference type="Proteomes" id="UP001202961"/>
    </source>
</evidence>
<dbReference type="InterPro" id="IPR036409">
    <property type="entry name" value="Aldolase_II/adducin_N_sf"/>
</dbReference>
<dbReference type="Pfam" id="PF00596">
    <property type="entry name" value="Aldolase_II"/>
    <property type="match status" value="1"/>
</dbReference>
<dbReference type="InterPro" id="IPR001303">
    <property type="entry name" value="Aldolase_II/adducin_N"/>
</dbReference>
<dbReference type="SMART" id="SM01007">
    <property type="entry name" value="Aldolase_II"/>
    <property type="match status" value="1"/>
</dbReference>
<dbReference type="SUPFAM" id="SSF53639">
    <property type="entry name" value="AraD/HMP-PK domain-like"/>
    <property type="match status" value="1"/>
</dbReference>
<evidence type="ECO:0000256" key="2">
    <source>
        <dbReference type="ARBA" id="ARBA00023239"/>
    </source>
</evidence>
<keyword evidence="2" id="KW-0456">Lyase</keyword>
<reference evidence="4 5" key="1">
    <citation type="journal article" date="2022" name="Syst. Appl. Microbiol.">
        <title>Rhodopirellula aestuarii sp. nov., a novel member of the genus Rhodopirellula isolated from brackish sediments collected in the Tagus River estuary, Portugal.</title>
        <authorList>
            <person name="Vitorino I.R."/>
            <person name="Klimek D."/>
            <person name="Calusinska M."/>
            <person name="Lobo-da-Cunha A."/>
            <person name="Vasconcelos V."/>
            <person name="Lage O.M."/>
        </authorList>
    </citation>
    <scope>NUCLEOTIDE SEQUENCE [LARGE SCALE GENOMIC DNA]</scope>
    <source>
        <strain evidence="4 5">ICT_H3.1</strain>
    </source>
</reference>
<protein>
    <submittedName>
        <fullName evidence="4">Class II aldolase/adducin family protein</fullName>
    </submittedName>
</protein>
<keyword evidence="5" id="KW-1185">Reference proteome</keyword>
<dbReference type="Proteomes" id="UP001202961">
    <property type="component" value="Unassembled WGS sequence"/>
</dbReference>